<sequence>MNRNSSSGASPRSRSLRPPSALRVFLALVAFRLANALSLRTFFQPDEFFQSLEPAWHVAFGESQGAWITWEWKHHLRSSIHPLLFSAVYSTTDLAAQVLHLSAATRADLLIAAPKVTQAVIAAVGDFYTWRLAGLVYGYRSREAWAALALTVVSPWQWFCSTRTLSNCLENTITIVGLCLWPWEWSTSRPRPRDSARKGDRDWALIRLRQCLCLAALACILRPTNILIWATLASVAWFRSSWATRKVLAREVLICGSTVLFSSTLLDRLFYGVWAFPPLRFLYFNIVQSLSVFYGKNDWHYYVSQGYPLLLTTALPFTAIGLYRALTRRQSNGGQASMQVQLGAICLVMPLTLSLISHKEVRFIYPLLPSLHVLTAPTLVNFFLPAVARSSGSYTPRRLTLVFLLLANFVIALYTTLYHASGTVEVLSYLREQHQSHNPDHGITAGFLMPCHSTPWRSHLVYPNLRAWALSCNPPVDLTDSQKAVYVDEADQFYDQAGQFLRTHMGGGLRHVPRKPSYITMTTNPSSKSIITASGYQQKFPHDWPDYLVFFAQLEPTLKPLLRSSSYAECHRTFNSAWHDDWRRRGDIVVWCLDATEQQAWRSILETGIFLLFPVVVIHVEMVAIAAVDDVDPVVVVMALGTS</sequence>
<evidence type="ECO:0000256" key="3">
    <source>
        <dbReference type="ARBA" id="ARBA00006065"/>
    </source>
</evidence>
<evidence type="ECO:0000256" key="5">
    <source>
        <dbReference type="ARBA" id="ARBA00022676"/>
    </source>
</evidence>
<evidence type="ECO:0000256" key="10">
    <source>
        <dbReference type="ARBA" id="ARBA00023136"/>
    </source>
</evidence>
<feature type="transmembrane region" description="Helical" evidence="12">
    <location>
        <begin position="269"/>
        <end position="286"/>
    </location>
</feature>
<dbReference type="PANTHER" id="PTHR22760:SF4">
    <property type="entry name" value="GPI MANNOSYLTRANSFERASE 3"/>
    <property type="match status" value="1"/>
</dbReference>
<dbReference type="GO" id="GO:0005789">
    <property type="term" value="C:endoplasmic reticulum membrane"/>
    <property type="evidence" value="ECO:0007669"/>
    <property type="project" value="UniProtKB-SubCell"/>
</dbReference>
<evidence type="ECO:0000313" key="13">
    <source>
        <dbReference type="EMBL" id="KAA8648926.1"/>
    </source>
</evidence>
<comment type="subcellular location">
    <subcellularLocation>
        <location evidence="1 12">Endoplasmic reticulum membrane</location>
        <topology evidence="1 12">Multi-pass membrane protein</topology>
    </subcellularLocation>
</comment>
<accession>A0A5M9MSN6</accession>
<evidence type="ECO:0000256" key="1">
    <source>
        <dbReference type="ARBA" id="ARBA00004477"/>
    </source>
</evidence>
<keyword evidence="10 12" id="KW-0472">Membrane</keyword>
<evidence type="ECO:0000256" key="12">
    <source>
        <dbReference type="RuleBase" id="RU363075"/>
    </source>
</evidence>
<evidence type="ECO:0000313" key="14">
    <source>
        <dbReference type="Proteomes" id="UP000324241"/>
    </source>
</evidence>
<evidence type="ECO:0000256" key="6">
    <source>
        <dbReference type="ARBA" id="ARBA00022679"/>
    </source>
</evidence>
<dbReference type="InterPro" id="IPR005599">
    <property type="entry name" value="GPI_mannosylTrfase"/>
</dbReference>
<evidence type="ECO:0000256" key="7">
    <source>
        <dbReference type="ARBA" id="ARBA00022692"/>
    </source>
</evidence>
<feature type="transmembrane region" description="Helical" evidence="12">
    <location>
        <begin position="214"/>
        <end position="238"/>
    </location>
</feature>
<organism evidence="13 14">
    <name type="scientific">Aspergillus tanneri</name>
    <dbReference type="NCBI Taxonomy" id="1220188"/>
    <lineage>
        <taxon>Eukaryota</taxon>
        <taxon>Fungi</taxon>
        <taxon>Dikarya</taxon>
        <taxon>Ascomycota</taxon>
        <taxon>Pezizomycotina</taxon>
        <taxon>Eurotiomycetes</taxon>
        <taxon>Eurotiomycetidae</taxon>
        <taxon>Eurotiales</taxon>
        <taxon>Aspergillaceae</taxon>
        <taxon>Aspergillus</taxon>
        <taxon>Aspergillus subgen. Circumdati</taxon>
    </lineage>
</organism>
<dbReference type="VEuPathDB" id="FungiDB:EYZ11_002404"/>
<dbReference type="Pfam" id="PF03901">
    <property type="entry name" value="Glyco_transf_22"/>
    <property type="match status" value="1"/>
</dbReference>
<proteinExistence type="inferred from homology"/>
<comment type="caution">
    <text evidence="13">The sequence shown here is derived from an EMBL/GenBank/DDBJ whole genome shotgun (WGS) entry which is preliminary data.</text>
</comment>
<evidence type="ECO:0000256" key="11">
    <source>
        <dbReference type="ARBA" id="ARBA00024708"/>
    </source>
</evidence>
<dbReference type="GeneID" id="54327517"/>
<gene>
    <name evidence="13" type="primary">GPI10</name>
    <name evidence="13" type="ORF">ATNIH1004_004815</name>
</gene>
<keyword evidence="6" id="KW-0808">Transferase</keyword>
<keyword evidence="4" id="KW-0337">GPI-anchor biosynthesis</keyword>
<keyword evidence="5 12" id="KW-0328">Glycosyltransferase</keyword>
<name>A0A5M9MSN6_9EURO</name>
<reference evidence="13 14" key="1">
    <citation type="submission" date="2019-08" db="EMBL/GenBank/DDBJ databases">
        <title>The genome sequence of a newly discovered highly antifungal drug resistant Aspergillus species, Aspergillus tanneri NIH 1004.</title>
        <authorList>
            <person name="Mounaud S."/>
            <person name="Singh I."/>
            <person name="Joardar V."/>
            <person name="Pakala S."/>
            <person name="Pakala S."/>
            <person name="Venepally P."/>
            <person name="Chung J.K."/>
            <person name="Losada L."/>
            <person name="Nierman W.C."/>
        </authorList>
    </citation>
    <scope>NUCLEOTIDE SEQUENCE [LARGE SCALE GENOMIC DNA]</scope>
    <source>
        <strain evidence="13 14">NIH1004</strain>
    </source>
</reference>
<keyword evidence="7 12" id="KW-0812">Transmembrane</keyword>
<dbReference type="UniPathway" id="UPA00196"/>
<feature type="transmembrane region" description="Helical" evidence="12">
    <location>
        <begin position="363"/>
        <end position="387"/>
    </location>
</feature>
<dbReference type="EMBL" id="QUQM01000003">
    <property type="protein sequence ID" value="KAA8648926.1"/>
    <property type="molecule type" value="Genomic_DNA"/>
</dbReference>
<evidence type="ECO:0000256" key="8">
    <source>
        <dbReference type="ARBA" id="ARBA00022824"/>
    </source>
</evidence>
<keyword evidence="8 12" id="KW-0256">Endoplasmic reticulum</keyword>
<dbReference type="EC" id="2.4.1.-" evidence="12"/>
<dbReference type="AlphaFoldDB" id="A0A5M9MSN6"/>
<protein>
    <recommendedName>
        <fullName evidence="12">Mannosyltransferase</fullName>
        <ecNumber evidence="12">2.4.1.-</ecNumber>
    </recommendedName>
</protein>
<dbReference type="GO" id="GO:0000026">
    <property type="term" value="F:alpha-1,2-mannosyltransferase activity"/>
    <property type="evidence" value="ECO:0007669"/>
    <property type="project" value="TreeGrafter"/>
</dbReference>
<dbReference type="PANTHER" id="PTHR22760">
    <property type="entry name" value="GLYCOSYLTRANSFERASE"/>
    <property type="match status" value="1"/>
</dbReference>
<feature type="transmembrane region" description="Helical" evidence="12">
    <location>
        <begin position="399"/>
        <end position="420"/>
    </location>
</feature>
<comment type="function">
    <text evidence="11">Mannosyltransferase involved in glycosylphosphatidylinositol-anchor biosynthesis. Transfers the third mannose to Man2-GlcN-acyl-PI during GPI precursor assembly.</text>
</comment>
<keyword evidence="9 12" id="KW-1133">Transmembrane helix</keyword>
<evidence type="ECO:0000256" key="2">
    <source>
        <dbReference type="ARBA" id="ARBA00004687"/>
    </source>
</evidence>
<evidence type="ECO:0000256" key="4">
    <source>
        <dbReference type="ARBA" id="ARBA00022502"/>
    </source>
</evidence>
<dbReference type="GO" id="GO:0006506">
    <property type="term" value="P:GPI anchor biosynthetic process"/>
    <property type="evidence" value="ECO:0007669"/>
    <property type="project" value="UniProtKB-UniPathway"/>
</dbReference>
<dbReference type="RefSeq" id="XP_033428287.1">
    <property type="nucleotide sequence ID" value="XM_033569481.1"/>
</dbReference>
<dbReference type="Proteomes" id="UP000324241">
    <property type="component" value="Unassembled WGS sequence"/>
</dbReference>
<evidence type="ECO:0000256" key="9">
    <source>
        <dbReference type="ARBA" id="ARBA00022989"/>
    </source>
</evidence>
<comment type="similarity">
    <text evidence="3">Belongs to the glycosyltransferase 22 family. PIGB subfamily.</text>
</comment>
<feature type="transmembrane region" description="Helical" evidence="12">
    <location>
        <begin position="338"/>
        <end position="357"/>
    </location>
</feature>
<comment type="pathway">
    <text evidence="2">Glycolipid biosynthesis; glycosylphosphatidylinositol-anchor biosynthesis.</text>
</comment>
<dbReference type="OrthoDB" id="416834at2759"/>
<feature type="transmembrane region" description="Helical" evidence="12">
    <location>
        <begin position="306"/>
        <end position="326"/>
    </location>
</feature>